<gene>
    <name evidence="1" type="ORF">HMPREF1541_05573</name>
</gene>
<dbReference type="Proteomes" id="UP000030752">
    <property type="component" value="Unassembled WGS sequence"/>
</dbReference>
<dbReference type="VEuPathDB" id="FungiDB:HMPREF1541_05573"/>
<accession>W2RSR4</accession>
<dbReference type="eggNOG" id="ENOG502ST5Y">
    <property type="taxonomic scope" value="Eukaryota"/>
</dbReference>
<organism evidence="1 2">
    <name type="scientific">Cyphellophora europaea (strain CBS 101466)</name>
    <name type="common">Phialophora europaea</name>
    <dbReference type="NCBI Taxonomy" id="1220924"/>
    <lineage>
        <taxon>Eukaryota</taxon>
        <taxon>Fungi</taxon>
        <taxon>Dikarya</taxon>
        <taxon>Ascomycota</taxon>
        <taxon>Pezizomycotina</taxon>
        <taxon>Eurotiomycetes</taxon>
        <taxon>Chaetothyriomycetidae</taxon>
        <taxon>Chaetothyriales</taxon>
        <taxon>Cyphellophoraceae</taxon>
        <taxon>Cyphellophora</taxon>
    </lineage>
</organism>
<evidence type="ECO:0000313" key="1">
    <source>
        <dbReference type="EMBL" id="ETN39350.1"/>
    </source>
</evidence>
<dbReference type="STRING" id="1220924.W2RSR4"/>
<dbReference type="OrthoDB" id="2013972at2759"/>
<dbReference type="EMBL" id="KB822721">
    <property type="protein sequence ID" value="ETN39350.1"/>
    <property type="molecule type" value="Genomic_DNA"/>
</dbReference>
<name>W2RSR4_CYPE1</name>
<evidence type="ECO:0000313" key="2">
    <source>
        <dbReference type="Proteomes" id="UP000030752"/>
    </source>
</evidence>
<reference evidence="1 2" key="1">
    <citation type="submission" date="2013-03" db="EMBL/GenBank/DDBJ databases">
        <title>The Genome Sequence of Phialophora europaea CBS 101466.</title>
        <authorList>
            <consortium name="The Broad Institute Genomics Platform"/>
            <person name="Cuomo C."/>
            <person name="de Hoog S."/>
            <person name="Gorbushina A."/>
            <person name="Walker B."/>
            <person name="Young S.K."/>
            <person name="Zeng Q."/>
            <person name="Gargeya S."/>
            <person name="Fitzgerald M."/>
            <person name="Haas B."/>
            <person name="Abouelleil A."/>
            <person name="Allen A.W."/>
            <person name="Alvarado L."/>
            <person name="Arachchi H.M."/>
            <person name="Berlin A.M."/>
            <person name="Chapman S.B."/>
            <person name="Gainer-Dewar J."/>
            <person name="Goldberg J."/>
            <person name="Griggs A."/>
            <person name="Gujja S."/>
            <person name="Hansen M."/>
            <person name="Howarth C."/>
            <person name="Imamovic A."/>
            <person name="Ireland A."/>
            <person name="Larimer J."/>
            <person name="McCowan C."/>
            <person name="Murphy C."/>
            <person name="Pearson M."/>
            <person name="Poon T.W."/>
            <person name="Priest M."/>
            <person name="Roberts A."/>
            <person name="Saif S."/>
            <person name="Shea T."/>
            <person name="Sisk P."/>
            <person name="Sykes S."/>
            <person name="Wortman J."/>
            <person name="Nusbaum C."/>
            <person name="Birren B."/>
        </authorList>
    </citation>
    <scope>NUCLEOTIDE SEQUENCE [LARGE SCALE GENOMIC DNA]</scope>
    <source>
        <strain evidence="1 2">CBS 101466</strain>
    </source>
</reference>
<keyword evidence="2" id="KW-1185">Reference proteome</keyword>
<dbReference type="InParanoid" id="W2RSR4"/>
<dbReference type="HOGENOM" id="CLU_014760_0_0_1"/>
<sequence>MTRRLRAARCITQRHTPEALWITDDVLADTFRRFASLSVRHGSHVPGPLEARKRAAKRKNTSLAHIGPSPPIDSTLLFAKKSESGWWKATPVESTPVDSAINTTRILPSWLTEPSDYGETISLETVPEAPDFESDLACCESVADLRSVIRSHGLNLRYAPEQTEQIYRHVVSRQWPATTLMEYFAEPGLHPSGCQNHVKFVQRLAREYQDSHFELHKLSPDWDLVLNGMCRAVKLGLLSAIEWAKVVDAVVSIELSLYRQGQHHPFLHRTLGSASNSIMALLDSFEQSHVLSFKDIDHMWFKRLSKTVMQAEDTLTTVRVIWRLRRARRPHGSPSVADALVRCLTHYSAERDPEAIATFLLELPRTVMLMSITRVSEILSFGIVQGSHDASLFTTWKSILRSLNGSDRKRFTISTSDLSIMRGSSGDTSLGRPQLEILLLWNLRQLLGEEECHEQLKHFDLHPVVSRIFDNRWTGTLSDLHCQIVLNVQSLPLPDKESFLASLSRLFKDREMASSRSQQENHTQPDLGPATLLKADLARLVDRAIHNHPHYLSQKCLAEEVEKVTYDMDGFKRLLRHLVAQDADSFRVVRPILQSSIAFKTALSHAWPQRLDWQQRRDMGIAMSTVTDVTQHLNKPEPFLDPEQVLDVVHQLAISFATSPAISPRQSLRQVYWCYRYLMRYGAPIQPPMTRALWHAGVTRYDWTGPGDIQLFWILDKVRKVEGEEVAQQLMRSISFRQWRSVALQQLARGIPDFQPDMLVRFNEGMALLNVTDPKEVEAADRAQVISARIAEMMERVFARKEAKRVKNGELAQLSSAS</sequence>
<dbReference type="AlphaFoldDB" id="W2RSR4"/>
<proteinExistence type="predicted"/>
<dbReference type="GeneID" id="19972912"/>
<protein>
    <submittedName>
        <fullName evidence="1">Uncharacterized protein</fullName>
    </submittedName>
</protein>
<dbReference type="RefSeq" id="XP_008718135.1">
    <property type="nucleotide sequence ID" value="XM_008719913.1"/>
</dbReference>